<dbReference type="AlphaFoldDB" id="A0A2M9R2E5"/>
<gene>
    <name evidence="1" type="ORF">CDL10_11170</name>
</gene>
<evidence type="ECO:0000313" key="2">
    <source>
        <dbReference type="Proteomes" id="UP000231960"/>
    </source>
</evidence>
<accession>A0A2M9R2E5</accession>
<dbReference type="EMBL" id="NIPO01000003">
    <property type="protein sequence ID" value="PJR03018.1"/>
    <property type="molecule type" value="Genomic_DNA"/>
</dbReference>
<evidence type="ECO:0000313" key="1">
    <source>
        <dbReference type="EMBL" id="PJR03018.1"/>
    </source>
</evidence>
<organism evidence="1 2">
    <name type="scientific">Avrilella dinanensis</name>
    <dbReference type="NCBI Taxonomy" id="2008672"/>
    <lineage>
        <taxon>Bacteria</taxon>
        <taxon>Pseudomonadati</taxon>
        <taxon>Bacteroidota</taxon>
        <taxon>Flavobacteriia</taxon>
        <taxon>Flavobacteriales</taxon>
        <taxon>Flavobacteriaceae</taxon>
        <taxon>Avrilella</taxon>
    </lineage>
</organism>
<name>A0A2M9R2E5_9FLAO</name>
<comment type="caution">
    <text evidence="1">The sequence shown here is derived from an EMBL/GenBank/DDBJ whole genome shotgun (WGS) entry which is preliminary data.</text>
</comment>
<dbReference type="RefSeq" id="WP_100678757.1">
    <property type="nucleotide sequence ID" value="NZ_NIPO01000003.1"/>
</dbReference>
<dbReference type="PROSITE" id="PS51257">
    <property type="entry name" value="PROKAR_LIPOPROTEIN"/>
    <property type="match status" value="1"/>
</dbReference>
<dbReference type="Proteomes" id="UP000231960">
    <property type="component" value="Unassembled WGS sequence"/>
</dbReference>
<dbReference type="OrthoDB" id="1361638at2"/>
<keyword evidence="2" id="KW-1185">Reference proteome</keyword>
<sequence>MVKRLIFLLLAAVGLASCVQVRGLGDSYKYLTIDEKSRVVPFKTGMTMQKGTVYKTNADELLKEIEKYPKAFVYLFTPLCSSDACLPLNIYESYAEDNNYKVFFVLSSYNDMGVALKEPISEPLFVIDSDYYGHKLFCKYVDYFENELQGVDKKQKLTKFHSLFFYENGVFVGGRTYLPAGNNKE</sequence>
<protein>
    <submittedName>
        <fullName evidence="1">Uncharacterized protein</fullName>
    </submittedName>
</protein>
<proteinExistence type="predicted"/>
<reference evidence="1 2" key="1">
    <citation type="submission" date="2017-06" db="EMBL/GenBank/DDBJ databases">
        <title>Description of Avrilella dinanensis gen. nov. sp. nov.</title>
        <authorList>
            <person name="Leyer C."/>
            <person name="Sassi M."/>
            <person name="Minet J."/>
            <person name="Kayal S."/>
            <person name="Cattoir V."/>
        </authorList>
    </citation>
    <scope>NUCLEOTIDE SEQUENCE [LARGE SCALE GENOMIC DNA]</scope>
    <source>
        <strain evidence="1 2">UR159</strain>
    </source>
</reference>